<dbReference type="GO" id="GO:0004888">
    <property type="term" value="F:transmembrane signaling receptor activity"/>
    <property type="evidence" value="ECO:0007669"/>
    <property type="project" value="InterPro"/>
</dbReference>
<dbReference type="Gene3D" id="1.10.287.950">
    <property type="entry name" value="Methyl-accepting chemotaxis protein"/>
    <property type="match status" value="1"/>
</dbReference>
<dbReference type="SMART" id="SM00283">
    <property type="entry name" value="MA"/>
    <property type="match status" value="1"/>
</dbReference>
<dbReference type="GO" id="GO:0007165">
    <property type="term" value="P:signal transduction"/>
    <property type="evidence" value="ECO:0007669"/>
    <property type="project" value="UniProtKB-KW"/>
</dbReference>
<dbReference type="GO" id="GO:0016020">
    <property type="term" value="C:membrane"/>
    <property type="evidence" value="ECO:0007669"/>
    <property type="project" value="InterPro"/>
</dbReference>
<gene>
    <name evidence="9" type="ORF">SAMN05421541_106514</name>
</gene>
<evidence type="ECO:0000313" key="10">
    <source>
        <dbReference type="Proteomes" id="UP000199645"/>
    </source>
</evidence>
<dbReference type="Pfam" id="PF00672">
    <property type="entry name" value="HAMP"/>
    <property type="match status" value="1"/>
</dbReference>
<evidence type="ECO:0000259" key="7">
    <source>
        <dbReference type="PROSITE" id="PS50111"/>
    </source>
</evidence>
<evidence type="ECO:0000313" key="9">
    <source>
        <dbReference type="EMBL" id="SFF16152.1"/>
    </source>
</evidence>
<keyword evidence="6" id="KW-0472">Membrane</keyword>
<evidence type="ECO:0000256" key="6">
    <source>
        <dbReference type="SAM" id="Phobius"/>
    </source>
</evidence>
<dbReference type="SMART" id="SM00304">
    <property type="entry name" value="HAMP"/>
    <property type="match status" value="1"/>
</dbReference>
<comment type="similarity">
    <text evidence="4">Belongs to the methyl-accepting chemotaxis (MCP) protein family.</text>
</comment>
<dbReference type="AlphaFoldDB" id="A0A1I2GF69"/>
<accession>A0A1I2GF69</accession>
<keyword evidence="1 6" id="KW-0812">Transmembrane</keyword>
<organism evidence="9 10">
    <name type="scientific">Actinoplanes philippinensis</name>
    <dbReference type="NCBI Taxonomy" id="35752"/>
    <lineage>
        <taxon>Bacteria</taxon>
        <taxon>Bacillati</taxon>
        <taxon>Actinomycetota</taxon>
        <taxon>Actinomycetes</taxon>
        <taxon>Micromonosporales</taxon>
        <taxon>Micromonosporaceae</taxon>
        <taxon>Actinoplanes</taxon>
    </lineage>
</organism>
<name>A0A1I2GF69_9ACTN</name>
<dbReference type="PROSITE" id="PS50885">
    <property type="entry name" value="HAMP"/>
    <property type="match status" value="1"/>
</dbReference>
<evidence type="ECO:0000256" key="3">
    <source>
        <dbReference type="ARBA" id="ARBA00023224"/>
    </source>
</evidence>
<evidence type="ECO:0000256" key="2">
    <source>
        <dbReference type="ARBA" id="ARBA00022989"/>
    </source>
</evidence>
<dbReference type="Proteomes" id="UP000199645">
    <property type="component" value="Unassembled WGS sequence"/>
</dbReference>
<dbReference type="OrthoDB" id="1115140at2"/>
<evidence type="ECO:0000256" key="4">
    <source>
        <dbReference type="ARBA" id="ARBA00029447"/>
    </source>
</evidence>
<dbReference type="PRINTS" id="PR00260">
    <property type="entry name" value="CHEMTRNSDUCR"/>
</dbReference>
<protein>
    <submittedName>
        <fullName evidence="9">Methyl-accepting chemotaxis protein</fullName>
    </submittedName>
</protein>
<dbReference type="EMBL" id="FONV01000006">
    <property type="protein sequence ID" value="SFF16152.1"/>
    <property type="molecule type" value="Genomic_DNA"/>
</dbReference>
<dbReference type="PANTHER" id="PTHR32089">
    <property type="entry name" value="METHYL-ACCEPTING CHEMOTAXIS PROTEIN MCPB"/>
    <property type="match status" value="1"/>
</dbReference>
<proteinExistence type="inferred from homology"/>
<reference evidence="9 10" key="1">
    <citation type="submission" date="2016-10" db="EMBL/GenBank/DDBJ databases">
        <authorList>
            <person name="de Groot N.N."/>
        </authorList>
    </citation>
    <scope>NUCLEOTIDE SEQUENCE [LARGE SCALE GENOMIC DNA]</scope>
    <source>
        <strain evidence="9 10">DSM 43019</strain>
    </source>
</reference>
<dbReference type="SUPFAM" id="SSF58104">
    <property type="entry name" value="Methyl-accepting chemotaxis protein (MCP) signaling domain"/>
    <property type="match status" value="1"/>
</dbReference>
<dbReference type="InterPro" id="IPR004089">
    <property type="entry name" value="MCPsignal_dom"/>
</dbReference>
<feature type="domain" description="Methyl-accepting transducer" evidence="7">
    <location>
        <begin position="268"/>
        <end position="504"/>
    </location>
</feature>
<dbReference type="CDD" id="cd06225">
    <property type="entry name" value="HAMP"/>
    <property type="match status" value="1"/>
</dbReference>
<sequence>MSRLADLGVAQRLSSIVVTGVLVAGALTGIGLWSQDQLSDKQESLNDCTLTKAALNHLDTREAELKVDAYRSTHGDDVTGDVADDVVSANEALEAASAREIGAVSEAIDALGSKVEAFNVFVTDFVAAAVKDPRSVSAEEYESIAEQNGVVDDAIGAIHETLDAQIAEREKEMTATKSAALWWMLAVAGIGLVLLVALSVPLVRSILGPVRRVAGVVGSLARGDLTQRTGIVARDELGVMAAELDAAVDSINTTMQRIAENAGTLAGAATELAATSQEIAGAVDQTGHQTSTASTEAEEISRNVQTVAAGSEEMGVSIREISENTNRAAQIASEAVSEAALATKQIEQLGVSSEEIGNVVKLITSIAEQTNLLALNATIEAARAGEMGKGFAVVASEVKDLAQETARATEDISSRVAAIQQETGGVVEVISRISEVIAKINDYQTTIASAVEEQTATTAEMSRSISEVAAGSGRIAVSIAEVARASSISVAGTSQTNLASNEVARTAEELRALVSSFRLS</sequence>
<evidence type="ECO:0000259" key="8">
    <source>
        <dbReference type="PROSITE" id="PS50885"/>
    </source>
</evidence>
<dbReference type="InterPro" id="IPR003660">
    <property type="entry name" value="HAMP_dom"/>
</dbReference>
<dbReference type="PROSITE" id="PS50111">
    <property type="entry name" value="CHEMOTAXIS_TRANSDUC_2"/>
    <property type="match status" value="1"/>
</dbReference>
<dbReference type="STRING" id="35752.SAMN05421541_106514"/>
<dbReference type="GO" id="GO:0006935">
    <property type="term" value="P:chemotaxis"/>
    <property type="evidence" value="ECO:0007669"/>
    <property type="project" value="InterPro"/>
</dbReference>
<dbReference type="InterPro" id="IPR004090">
    <property type="entry name" value="Chemotax_Me-accpt_rcpt"/>
</dbReference>
<dbReference type="RefSeq" id="WP_093615805.1">
    <property type="nucleotide sequence ID" value="NZ_BOMT01000027.1"/>
</dbReference>
<dbReference type="Pfam" id="PF00015">
    <property type="entry name" value="MCPsignal"/>
    <property type="match status" value="1"/>
</dbReference>
<evidence type="ECO:0000256" key="5">
    <source>
        <dbReference type="PROSITE-ProRule" id="PRU00284"/>
    </source>
</evidence>
<keyword evidence="2 6" id="KW-1133">Transmembrane helix</keyword>
<feature type="transmembrane region" description="Helical" evidence="6">
    <location>
        <begin position="179"/>
        <end position="203"/>
    </location>
</feature>
<keyword evidence="10" id="KW-1185">Reference proteome</keyword>
<feature type="transmembrane region" description="Helical" evidence="6">
    <location>
        <begin position="12"/>
        <end position="33"/>
    </location>
</feature>
<evidence type="ECO:0000256" key="1">
    <source>
        <dbReference type="ARBA" id="ARBA00022692"/>
    </source>
</evidence>
<feature type="domain" description="HAMP" evidence="8">
    <location>
        <begin position="204"/>
        <end position="256"/>
    </location>
</feature>
<keyword evidence="3 5" id="KW-0807">Transducer</keyword>
<dbReference type="PANTHER" id="PTHR32089:SF112">
    <property type="entry name" value="LYSOZYME-LIKE PROTEIN-RELATED"/>
    <property type="match status" value="1"/>
</dbReference>